<evidence type="ECO:0000256" key="3">
    <source>
        <dbReference type="ARBA" id="ARBA00005012"/>
    </source>
</evidence>
<keyword evidence="8" id="KW-0560">Oxidoreductase</keyword>
<keyword evidence="7" id="KW-0274">FAD</keyword>
<evidence type="ECO:0000256" key="4">
    <source>
        <dbReference type="ARBA" id="ARBA00013026"/>
    </source>
</evidence>
<comment type="catalytic activity">
    <reaction evidence="1">
        <text>(S)-malate + a quinone = a quinol + oxaloacetate</text>
        <dbReference type="Rhea" id="RHEA:46012"/>
        <dbReference type="ChEBI" id="CHEBI:15589"/>
        <dbReference type="ChEBI" id="CHEBI:16452"/>
        <dbReference type="ChEBI" id="CHEBI:24646"/>
        <dbReference type="ChEBI" id="CHEBI:132124"/>
        <dbReference type="EC" id="1.1.5.4"/>
    </reaction>
</comment>
<evidence type="ECO:0000256" key="9">
    <source>
        <dbReference type="ARBA" id="ARBA00030660"/>
    </source>
</evidence>
<dbReference type="InterPro" id="IPR036188">
    <property type="entry name" value="FAD/NAD-bd_sf"/>
</dbReference>
<comment type="caution">
    <text evidence="11">The sequence shown here is derived from an EMBL/GenBank/DDBJ whole genome shotgun (WGS) entry which is preliminary data.</text>
</comment>
<protein>
    <recommendedName>
        <fullName evidence="4">malate dehydrogenase (quinone)</fullName>
        <ecNumber evidence="4">1.1.5.4</ecNumber>
    </recommendedName>
    <alternativeName>
        <fullName evidence="10">MQO</fullName>
    </alternativeName>
    <alternativeName>
        <fullName evidence="9">Malate dehydrogenase [quinone]</fullName>
    </alternativeName>
</protein>
<dbReference type="SUPFAM" id="SSF51905">
    <property type="entry name" value="FAD/NAD(P)-binding domain"/>
    <property type="match status" value="1"/>
</dbReference>
<evidence type="ECO:0000256" key="6">
    <source>
        <dbReference type="ARBA" id="ARBA00022630"/>
    </source>
</evidence>
<dbReference type="UniPathway" id="UPA00223">
    <property type="reaction ID" value="UER01008"/>
</dbReference>
<dbReference type="KEGG" id="pcx:LPB68_12220"/>
<gene>
    <name evidence="11" type="ORF">PNBC_18675</name>
</gene>
<dbReference type="EC" id="1.1.5.4" evidence="4"/>
<proteinExistence type="predicted"/>
<dbReference type="EMBL" id="LSFN01000036">
    <property type="protein sequence ID" value="OAB72006.1"/>
    <property type="molecule type" value="Genomic_DNA"/>
</dbReference>
<accession>A0A167BEV4</accession>
<name>A0A167BEV4_9BACL</name>
<sequence>MQDRPANDAIAATKIDCGTDVSFGALTRMLFDHLKSKNVDIKYKHSVDNIKRTSDGSWELKVKNACH</sequence>
<reference evidence="11 12" key="1">
    <citation type="submission" date="2016-02" db="EMBL/GenBank/DDBJ databases">
        <title>Paenibacillus sp. LPB0068, isolated from Crassostrea gigas.</title>
        <authorList>
            <person name="Shin S.-K."/>
            <person name="Yi H."/>
        </authorList>
    </citation>
    <scope>NUCLEOTIDE SEQUENCE [LARGE SCALE GENOMIC DNA]</scope>
    <source>
        <strain evidence="11 12">LPB0068</strain>
    </source>
</reference>
<dbReference type="STRING" id="1763538.LPB68_12220"/>
<keyword evidence="5" id="KW-0816">Tricarboxylic acid cycle</keyword>
<comment type="pathway">
    <text evidence="3">Carbohydrate metabolism; tricarboxylic acid cycle; oxaloacetate from (S)-malate (quinone route): step 1/1.</text>
</comment>
<evidence type="ECO:0000256" key="8">
    <source>
        <dbReference type="ARBA" id="ARBA00023002"/>
    </source>
</evidence>
<evidence type="ECO:0000256" key="5">
    <source>
        <dbReference type="ARBA" id="ARBA00022532"/>
    </source>
</evidence>
<dbReference type="GO" id="GO:0008924">
    <property type="term" value="F:L-malate dehydrogenase (quinone) activity"/>
    <property type="evidence" value="ECO:0007669"/>
    <property type="project" value="UniProtKB-EC"/>
</dbReference>
<keyword evidence="12" id="KW-1185">Reference proteome</keyword>
<keyword evidence="6" id="KW-0285">Flavoprotein</keyword>
<dbReference type="Proteomes" id="UP000077134">
    <property type="component" value="Unassembled WGS sequence"/>
</dbReference>
<evidence type="ECO:0000313" key="11">
    <source>
        <dbReference type="EMBL" id="OAB72006.1"/>
    </source>
</evidence>
<organism evidence="11 12">
    <name type="scientific">Paenibacillus crassostreae</name>
    <dbReference type="NCBI Taxonomy" id="1763538"/>
    <lineage>
        <taxon>Bacteria</taxon>
        <taxon>Bacillati</taxon>
        <taxon>Bacillota</taxon>
        <taxon>Bacilli</taxon>
        <taxon>Bacillales</taxon>
        <taxon>Paenibacillaceae</taxon>
        <taxon>Paenibacillus</taxon>
    </lineage>
</organism>
<comment type="cofactor">
    <cofactor evidence="2">
        <name>FAD</name>
        <dbReference type="ChEBI" id="CHEBI:57692"/>
    </cofactor>
</comment>
<dbReference type="AlphaFoldDB" id="A0A167BEV4"/>
<evidence type="ECO:0000256" key="2">
    <source>
        <dbReference type="ARBA" id="ARBA00001974"/>
    </source>
</evidence>
<evidence type="ECO:0000313" key="12">
    <source>
        <dbReference type="Proteomes" id="UP000077134"/>
    </source>
</evidence>
<evidence type="ECO:0000256" key="7">
    <source>
        <dbReference type="ARBA" id="ARBA00022827"/>
    </source>
</evidence>
<dbReference type="GO" id="GO:0006099">
    <property type="term" value="P:tricarboxylic acid cycle"/>
    <property type="evidence" value="ECO:0007669"/>
    <property type="project" value="UniProtKB-UniPathway"/>
</dbReference>
<evidence type="ECO:0000256" key="1">
    <source>
        <dbReference type="ARBA" id="ARBA00001139"/>
    </source>
</evidence>
<evidence type="ECO:0000256" key="10">
    <source>
        <dbReference type="ARBA" id="ARBA00031550"/>
    </source>
</evidence>
<dbReference type="InterPro" id="IPR006231">
    <property type="entry name" value="MQO"/>
</dbReference>
<dbReference type="Pfam" id="PF06039">
    <property type="entry name" value="Mqo"/>
    <property type="match status" value="1"/>
</dbReference>